<dbReference type="EMBL" id="PHIG01000047">
    <property type="protein sequence ID" value="PJK28238.1"/>
    <property type="molecule type" value="Genomic_DNA"/>
</dbReference>
<dbReference type="Gene3D" id="6.20.20.10">
    <property type="match status" value="1"/>
</dbReference>
<gene>
    <name evidence="1" type="ORF">CVT23_17855</name>
</gene>
<dbReference type="OrthoDB" id="9152081at2"/>
<sequence>MGHALVYVLLPEDPGATGKHPDSVVIDRLMPYADMGMSDDTEAYRLSEPAPPDDDGYMSANWRMTPRQCRLELDARLQEAGIPNDMTAETPLERLAELANRTREYHGESYRVENGMIVAVSTVQPFPKYDWYEIGGRWSSEFAPPEVVKRTEREVTCSLCEGSGRLVEKTGFLSSLFGRKPDPSDGAPCPRCKATGTVTEVTESGEARDEDLILSPKDAIRIMDAEDIGGPWAIVDLDGVWHGGEGGMLWGLPEEDDAEAAIKDIARDILRRAPVGTVVVPVDIHM</sequence>
<name>A0A2M9FXP7_9PROT</name>
<evidence type="ECO:0000313" key="1">
    <source>
        <dbReference type="EMBL" id="PJK28238.1"/>
    </source>
</evidence>
<proteinExistence type="predicted"/>
<comment type="caution">
    <text evidence="1">The sequence shown here is derived from an EMBL/GenBank/DDBJ whole genome shotgun (WGS) entry which is preliminary data.</text>
</comment>
<dbReference type="AlphaFoldDB" id="A0A2M9FXP7"/>
<protein>
    <submittedName>
        <fullName evidence="1">Uncharacterized protein</fullName>
    </submittedName>
</protein>
<dbReference type="RefSeq" id="WP_109794686.1">
    <property type="nucleotide sequence ID" value="NZ_PHIG01000047.1"/>
</dbReference>
<evidence type="ECO:0000313" key="2">
    <source>
        <dbReference type="Proteomes" id="UP000229498"/>
    </source>
</evidence>
<reference evidence="1 2" key="1">
    <citation type="submission" date="2017-11" db="EMBL/GenBank/DDBJ databases">
        <title>Draft genome sequence of Rhizobiales bacterium SY3-13.</title>
        <authorList>
            <person name="Sun C."/>
        </authorList>
    </citation>
    <scope>NUCLEOTIDE SEQUENCE [LARGE SCALE GENOMIC DNA]</scope>
    <source>
        <strain evidence="1 2">SY3-13</strain>
    </source>
</reference>
<accession>A0A2M9FXP7</accession>
<dbReference type="Proteomes" id="UP000229498">
    <property type="component" value="Unassembled WGS sequence"/>
</dbReference>
<keyword evidence="2" id="KW-1185">Reference proteome</keyword>
<organism evidence="1 2">
    <name type="scientific">Minwuia thermotolerans</name>
    <dbReference type="NCBI Taxonomy" id="2056226"/>
    <lineage>
        <taxon>Bacteria</taxon>
        <taxon>Pseudomonadati</taxon>
        <taxon>Pseudomonadota</taxon>
        <taxon>Alphaproteobacteria</taxon>
        <taxon>Minwuiales</taxon>
        <taxon>Minwuiaceae</taxon>
        <taxon>Minwuia</taxon>
    </lineage>
</organism>